<feature type="non-terminal residue" evidence="1">
    <location>
        <position position="1"/>
    </location>
</feature>
<comment type="caution">
    <text evidence="1">The sequence shown here is derived from an EMBL/GenBank/DDBJ whole genome shotgun (WGS) entry which is preliminary data.</text>
</comment>
<feature type="non-terminal residue" evidence="1">
    <location>
        <position position="59"/>
    </location>
</feature>
<dbReference type="AlphaFoldDB" id="A0A922I961"/>
<evidence type="ECO:0000313" key="2">
    <source>
        <dbReference type="Proteomes" id="UP000790347"/>
    </source>
</evidence>
<reference evidence="1" key="1">
    <citation type="submission" date="2013-05" db="EMBL/GenBank/DDBJ databases">
        <authorList>
            <person name="Yim A.K.Y."/>
            <person name="Chan T.F."/>
            <person name="Ji K.M."/>
            <person name="Liu X.Y."/>
            <person name="Zhou J.W."/>
            <person name="Li R.Q."/>
            <person name="Yang K.Y."/>
            <person name="Li J."/>
            <person name="Li M."/>
            <person name="Law P.T.W."/>
            <person name="Wu Y.L."/>
            <person name="Cai Z.L."/>
            <person name="Qin H."/>
            <person name="Bao Y."/>
            <person name="Leung R.K.K."/>
            <person name="Ng P.K.S."/>
            <person name="Zou J."/>
            <person name="Zhong X.J."/>
            <person name="Ran P.X."/>
            <person name="Zhong N.S."/>
            <person name="Liu Z.G."/>
            <person name="Tsui S.K.W."/>
        </authorList>
    </citation>
    <scope>NUCLEOTIDE SEQUENCE</scope>
    <source>
        <strain evidence="1">Derf</strain>
        <tissue evidence="1">Whole organism</tissue>
    </source>
</reference>
<dbReference type="Proteomes" id="UP000790347">
    <property type="component" value="Unassembled WGS sequence"/>
</dbReference>
<accession>A0A922I961</accession>
<gene>
    <name evidence="1" type="ORF">DERF_000038</name>
</gene>
<name>A0A922I961_DERFA</name>
<protein>
    <submittedName>
        <fullName evidence="1">Uncharacterized protein</fullName>
    </submittedName>
</protein>
<dbReference type="EMBL" id="ASGP02000001">
    <property type="protein sequence ID" value="KAH9525906.1"/>
    <property type="molecule type" value="Genomic_DNA"/>
</dbReference>
<sequence length="59" mass="7049">RWTSLKDLLYKYRDQINLLSIKYESESSIEHLAMIGHSIDIDCRFYFCSFTIYLSYGNS</sequence>
<proteinExistence type="predicted"/>
<organism evidence="1 2">
    <name type="scientific">Dermatophagoides farinae</name>
    <name type="common">American house dust mite</name>
    <dbReference type="NCBI Taxonomy" id="6954"/>
    <lineage>
        <taxon>Eukaryota</taxon>
        <taxon>Metazoa</taxon>
        <taxon>Ecdysozoa</taxon>
        <taxon>Arthropoda</taxon>
        <taxon>Chelicerata</taxon>
        <taxon>Arachnida</taxon>
        <taxon>Acari</taxon>
        <taxon>Acariformes</taxon>
        <taxon>Sarcoptiformes</taxon>
        <taxon>Astigmata</taxon>
        <taxon>Psoroptidia</taxon>
        <taxon>Analgoidea</taxon>
        <taxon>Pyroglyphidae</taxon>
        <taxon>Dermatophagoidinae</taxon>
        <taxon>Dermatophagoides</taxon>
    </lineage>
</organism>
<reference evidence="1" key="2">
    <citation type="journal article" date="2022" name="Res Sq">
        <title>Comparative Genomics Reveals Insights into the Divergent Evolution of Astigmatic Mites and Household Pest Adaptations.</title>
        <authorList>
            <person name="Xiong Q."/>
            <person name="Wan A.T.-Y."/>
            <person name="Liu X.-Y."/>
            <person name="Fung C.S.-H."/>
            <person name="Xiao X."/>
            <person name="Malainual N."/>
            <person name="Hou J."/>
            <person name="Wang L."/>
            <person name="Wang M."/>
            <person name="Yang K."/>
            <person name="Cui Y."/>
            <person name="Leung E."/>
            <person name="Nong W."/>
            <person name="Shin S.-K."/>
            <person name="Au S."/>
            <person name="Jeong K.Y."/>
            <person name="Chew F.T."/>
            <person name="Hui J."/>
            <person name="Leung T.F."/>
            <person name="Tungtrongchitr A."/>
            <person name="Zhong N."/>
            <person name="Liu Z."/>
            <person name="Tsui S."/>
        </authorList>
    </citation>
    <scope>NUCLEOTIDE SEQUENCE</scope>
    <source>
        <strain evidence="1">Derf</strain>
        <tissue evidence="1">Whole organism</tissue>
    </source>
</reference>
<keyword evidence="2" id="KW-1185">Reference proteome</keyword>
<evidence type="ECO:0000313" key="1">
    <source>
        <dbReference type="EMBL" id="KAH9525906.1"/>
    </source>
</evidence>